<dbReference type="Pfam" id="PF03435">
    <property type="entry name" value="Sacchrp_dh_NADP"/>
    <property type="match status" value="1"/>
</dbReference>
<keyword evidence="1" id="KW-0560">Oxidoreductase</keyword>
<dbReference type="PANTHER" id="PTHR11133:SF22">
    <property type="entry name" value="ALPHA-AMINOADIPIC SEMIALDEHYDE SYNTHASE, MITOCHONDRIAL"/>
    <property type="match status" value="1"/>
</dbReference>
<reference evidence="5" key="1">
    <citation type="journal article" date="2020" name="mSystems">
        <title>Genome- and Community-Level Interaction Insights into Carbon Utilization and Element Cycling Functions of Hydrothermarchaeota in Hydrothermal Sediment.</title>
        <authorList>
            <person name="Zhou Z."/>
            <person name="Liu Y."/>
            <person name="Xu W."/>
            <person name="Pan J."/>
            <person name="Luo Z.H."/>
            <person name="Li M."/>
        </authorList>
    </citation>
    <scope>NUCLEOTIDE SEQUENCE [LARGE SCALE GENOMIC DNA]</scope>
    <source>
        <strain evidence="5">SpSt-143</strain>
    </source>
</reference>
<feature type="region of interest" description="Disordered" evidence="2">
    <location>
        <begin position="406"/>
        <end position="429"/>
    </location>
</feature>
<evidence type="ECO:0000313" key="5">
    <source>
        <dbReference type="EMBL" id="HER95851.1"/>
    </source>
</evidence>
<evidence type="ECO:0000259" key="3">
    <source>
        <dbReference type="Pfam" id="PF03435"/>
    </source>
</evidence>
<protein>
    <submittedName>
        <fullName evidence="5">Saccharopine dehydrogenase</fullName>
    </submittedName>
</protein>
<dbReference type="AlphaFoldDB" id="A0A7V2B063"/>
<dbReference type="InterPro" id="IPR032095">
    <property type="entry name" value="Sacchrp_dh-like_C"/>
</dbReference>
<evidence type="ECO:0000256" key="1">
    <source>
        <dbReference type="ARBA" id="ARBA00023002"/>
    </source>
</evidence>
<gene>
    <name evidence="5" type="ORF">ENO59_04965</name>
</gene>
<feature type="domain" description="Saccharopine dehydrogenase NADP binding" evidence="3">
    <location>
        <begin position="21"/>
        <end position="136"/>
    </location>
</feature>
<organism evidence="5">
    <name type="scientific">Rhodothermus marinus</name>
    <name type="common">Rhodothermus obamensis</name>
    <dbReference type="NCBI Taxonomy" id="29549"/>
    <lineage>
        <taxon>Bacteria</taxon>
        <taxon>Pseudomonadati</taxon>
        <taxon>Rhodothermota</taxon>
        <taxon>Rhodothermia</taxon>
        <taxon>Rhodothermales</taxon>
        <taxon>Rhodothermaceae</taxon>
        <taxon>Rhodothermus</taxon>
    </lineage>
</organism>
<dbReference type="PANTHER" id="PTHR11133">
    <property type="entry name" value="SACCHAROPINE DEHYDROGENASE"/>
    <property type="match status" value="1"/>
</dbReference>
<dbReference type="EMBL" id="DSGB01000004">
    <property type="protein sequence ID" value="HER95851.1"/>
    <property type="molecule type" value="Genomic_DNA"/>
</dbReference>
<dbReference type="Gene3D" id="3.40.50.720">
    <property type="entry name" value="NAD(P)-binding Rossmann-like Domain"/>
    <property type="match status" value="1"/>
</dbReference>
<dbReference type="GO" id="GO:0016491">
    <property type="term" value="F:oxidoreductase activity"/>
    <property type="evidence" value="ECO:0007669"/>
    <property type="project" value="UniProtKB-KW"/>
</dbReference>
<name>A0A7V2B063_RHOMR</name>
<sequence length="429" mass="47757">MPSEAVATARHFARPAMRLTIIGAGAIGSSIASFLVNHPQVTQVQVCDARARNLQLLHDRLQTSKLRSFQIDARDYGVLEPILQGSQVVISAAPPQLNPSLAQLCLRLGVHFCDMGGNDQIVRQELALHDQAVKRAVWIVPSCGLAPGLVNILCLHGLEQFDEVEAAYLRVGDVPLNPQPFNFRISWSAEKVIEDYTNPVQLIRDGQLHVEAPLTGLERIRFEEPFGEMEAFYTAGGLSTLAEQLAGKVRVLDYKSIRWPCHASQMRFVLELGFGEPRNIDVRTHLTYRDVLVRRMRQRLGGHYEDAVLLRVAIHGKRQGKPHTLLYEMVDRYDQTQQLSAMKRCTSLPTALVALMIASGEVRGGGALPPEQVVPRQRFYQLLIEQGLPLTHRWFEGYVDVTHPEPTQAASVTNKTAATRTKTPSASSQ</sequence>
<comment type="caution">
    <text evidence="5">The sequence shown here is derived from an EMBL/GenBank/DDBJ whole genome shotgun (WGS) entry which is preliminary data.</text>
</comment>
<evidence type="ECO:0000256" key="2">
    <source>
        <dbReference type="SAM" id="MobiDB-lite"/>
    </source>
</evidence>
<dbReference type="InterPro" id="IPR051168">
    <property type="entry name" value="AASS"/>
</dbReference>
<dbReference type="Gene3D" id="3.30.360.10">
    <property type="entry name" value="Dihydrodipicolinate Reductase, domain 2"/>
    <property type="match status" value="1"/>
</dbReference>
<dbReference type="SUPFAM" id="SSF55347">
    <property type="entry name" value="Glyceraldehyde-3-phosphate dehydrogenase-like, C-terminal domain"/>
    <property type="match status" value="1"/>
</dbReference>
<dbReference type="Pfam" id="PF16653">
    <property type="entry name" value="Sacchrp_dh_C"/>
    <property type="match status" value="1"/>
</dbReference>
<dbReference type="SUPFAM" id="SSF51735">
    <property type="entry name" value="NAD(P)-binding Rossmann-fold domains"/>
    <property type="match status" value="1"/>
</dbReference>
<evidence type="ECO:0000259" key="4">
    <source>
        <dbReference type="Pfam" id="PF16653"/>
    </source>
</evidence>
<accession>A0A7V2B063</accession>
<dbReference type="InterPro" id="IPR005097">
    <property type="entry name" value="Sacchrp_dh_NADP-bd"/>
</dbReference>
<feature type="compositionally biased region" description="Polar residues" evidence="2">
    <location>
        <begin position="408"/>
        <end position="429"/>
    </location>
</feature>
<proteinExistence type="predicted"/>
<feature type="domain" description="Saccharopine dehydrogenase-like C-terminal" evidence="4">
    <location>
        <begin position="144"/>
        <end position="385"/>
    </location>
</feature>
<dbReference type="InterPro" id="IPR036291">
    <property type="entry name" value="NAD(P)-bd_dom_sf"/>
</dbReference>